<reference evidence="2 3" key="1">
    <citation type="submission" date="2023-05" db="EMBL/GenBank/DDBJ databases">
        <title>Streptantibioticus silvisoli sp. nov., acidotolerant actinomycetes 1 from pine litter.</title>
        <authorList>
            <person name="Swiecimska M."/>
            <person name="Golinska P."/>
            <person name="Sangal V."/>
            <person name="Wachnowicz B."/>
            <person name="Goodfellow M."/>
        </authorList>
    </citation>
    <scope>NUCLEOTIDE SEQUENCE [LARGE SCALE GENOMIC DNA]</scope>
    <source>
        <strain evidence="2 3">SL54</strain>
    </source>
</reference>
<accession>A0ABT6W4Z2</accession>
<sequence length="338" mass="35723">MEAAISASDIENTHVRRLAVAAVMPVLDAVEAAARAEAWTALLTQLRARHDGCCYHCTAVLRDAAALVRLGIEKGATIPPVAELAAAGQAPATCDCGGQTLLTVHTPEACYDPAPQPETAPDAPMGTPEPVAACPGYAPGPHAGLCTHCGYARRWHRASGKDGGADAAAVCVCGHQRAAHDDRQPRCLACAGPGRHPYTPQATAPLHYDATPDPLDGCHWCACGNRWPCPAVPAPQPETAPDAPAPRRPNPFDAWARATDRLAAERARVHPEPCDYWVTQDCTCPGAPPEPNRRRCPITRPHPFHLGCPGISTAEHVAQYPPTGTVRLPSSTPETDRD</sequence>
<dbReference type="RefSeq" id="WP_271322978.1">
    <property type="nucleotide sequence ID" value="NZ_JAAGKO020000040.1"/>
</dbReference>
<keyword evidence="3" id="KW-1185">Reference proteome</keyword>
<feature type="compositionally biased region" description="Polar residues" evidence="1">
    <location>
        <begin position="328"/>
        <end position="338"/>
    </location>
</feature>
<protein>
    <submittedName>
        <fullName evidence="2">Uncharacterized protein</fullName>
    </submittedName>
</protein>
<gene>
    <name evidence="2" type="ORF">POF43_024320</name>
</gene>
<proteinExistence type="predicted"/>
<evidence type="ECO:0000313" key="2">
    <source>
        <dbReference type="EMBL" id="MDI5965816.1"/>
    </source>
</evidence>
<dbReference type="EMBL" id="JAAGKO020000040">
    <property type="protein sequence ID" value="MDI5965816.1"/>
    <property type="molecule type" value="Genomic_DNA"/>
</dbReference>
<comment type="caution">
    <text evidence="2">The sequence shown here is derived from an EMBL/GenBank/DDBJ whole genome shotgun (WGS) entry which is preliminary data.</text>
</comment>
<name>A0ABT6W4Z2_9ACTN</name>
<dbReference type="Proteomes" id="UP001156398">
    <property type="component" value="Unassembled WGS sequence"/>
</dbReference>
<evidence type="ECO:0000313" key="3">
    <source>
        <dbReference type="Proteomes" id="UP001156398"/>
    </source>
</evidence>
<evidence type="ECO:0000256" key="1">
    <source>
        <dbReference type="SAM" id="MobiDB-lite"/>
    </source>
</evidence>
<feature type="region of interest" description="Disordered" evidence="1">
    <location>
        <begin position="315"/>
        <end position="338"/>
    </location>
</feature>
<organism evidence="2 3">
    <name type="scientific">Streptantibioticus silvisoli</name>
    <dbReference type="NCBI Taxonomy" id="2705255"/>
    <lineage>
        <taxon>Bacteria</taxon>
        <taxon>Bacillati</taxon>
        <taxon>Actinomycetota</taxon>
        <taxon>Actinomycetes</taxon>
        <taxon>Kitasatosporales</taxon>
        <taxon>Streptomycetaceae</taxon>
        <taxon>Streptantibioticus</taxon>
    </lineage>
</organism>